<accession>A0A9J5WGP1</accession>
<feature type="non-terminal residue" evidence="1">
    <location>
        <position position="61"/>
    </location>
</feature>
<dbReference type="EMBL" id="JACXVP010000011">
    <property type="protein sequence ID" value="KAG5574404.1"/>
    <property type="molecule type" value="Genomic_DNA"/>
</dbReference>
<reference evidence="1 2" key="1">
    <citation type="submission" date="2020-09" db="EMBL/GenBank/DDBJ databases">
        <title>De no assembly of potato wild relative species, Solanum commersonii.</title>
        <authorList>
            <person name="Cho K."/>
        </authorList>
    </citation>
    <scope>NUCLEOTIDE SEQUENCE [LARGE SCALE GENOMIC DNA]</scope>
    <source>
        <strain evidence="1">LZ3.2</strain>
        <tissue evidence="1">Leaf</tissue>
    </source>
</reference>
<keyword evidence="2" id="KW-1185">Reference proteome</keyword>
<proteinExistence type="predicted"/>
<evidence type="ECO:0000313" key="2">
    <source>
        <dbReference type="Proteomes" id="UP000824120"/>
    </source>
</evidence>
<name>A0A9J5WGP1_SOLCO</name>
<dbReference type="AlphaFoldDB" id="A0A9J5WGP1"/>
<evidence type="ECO:0000313" key="1">
    <source>
        <dbReference type="EMBL" id="KAG5574404.1"/>
    </source>
</evidence>
<dbReference type="Proteomes" id="UP000824120">
    <property type="component" value="Chromosome 11"/>
</dbReference>
<comment type="caution">
    <text evidence="1">The sequence shown here is derived from an EMBL/GenBank/DDBJ whole genome shotgun (WGS) entry which is preliminary data.</text>
</comment>
<gene>
    <name evidence="1" type="ORF">H5410_054538</name>
</gene>
<sequence>YPVELVYTQAGTQDAAVIKKESVELLISFTILFAAIENCGHPQKTITPANPSLFKRNLTVI</sequence>
<protein>
    <submittedName>
        <fullName evidence="1">Uncharacterized protein</fullName>
    </submittedName>
</protein>
<organism evidence="1 2">
    <name type="scientific">Solanum commersonii</name>
    <name type="common">Commerson's wild potato</name>
    <name type="synonym">Commerson's nightshade</name>
    <dbReference type="NCBI Taxonomy" id="4109"/>
    <lineage>
        <taxon>Eukaryota</taxon>
        <taxon>Viridiplantae</taxon>
        <taxon>Streptophyta</taxon>
        <taxon>Embryophyta</taxon>
        <taxon>Tracheophyta</taxon>
        <taxon>Spermatophyta</taxon>
        <taxon>Magnoliopsida</taxon>
        <taxon>eudicotyledons</taxon>
        <taxon>Gunneridae</taxon>
        <taxon>Pentapetalae</taxon>
        <taxon>asterids</taxon>
        <taxon>lamiids</taxon>
        <taxon>Solanales</taxon>
        <taxon>Solanaceae</taxon>
        <taxon>Solanoideae</taxon>
        <taxon>Solaneae</taxon>
        <taxon>Solanum</taxon>
    </lineage>
</organism>